<dbReference type="EMBL" id="FXTM01000013">
    <property type="protein sequence ID" value="SMO59783.1"/>
    <property type="molecule type" value="Genomic_DNA"/>
</dbReference>
<dbReference type="GO" id="GO:0006352">
    <property type="term" value="P:DNA-templated transcription initiation"/>
    <property type="evidence" value="ECO:0007669"/>
    <property type="project" value="InterPro"/>
</dbReference>
<accession>A0A521CJZ3</accession>
<reference evidence="6 7" key="1">
    <citation type="submission" date="2017-05" db="EMBL/GenBank/DDBJ databases">
        <authorList>
            <person name="Varghese N."/>
            <person name="Submissions S."/>
        </authorList>
    </citation>
    <scope>NUCLEOTIDE SEQUENCE [LARGE SCALE GENOMIC DNA]</scope>
    <source>
        <strain evidence="6 7">DSM 16304</strain>
    </source>
</reference>
<sequence>MNWIKELLNNAIELPENQKANLVLKAKEGDKKSKEKLLLSDIKLIYKFACEICQYIENFEHLEDAVQFLIEIYLKTLLSYSKDKGTKFSTYVYQALIWGKQEYIRRNRSLFNTEKNHDEALDKKTLSIDSPIYDDSFSLLEVIPAKDELGNLVDEIAYEQMKEKIFRELSKKNEKLALVVLRRLEGKTLKEIGLELGCTKQRVNQILKENSAFLREICMKYL</sequence>
<dbReference type="SUPFAM" id="SSF88946">
    <property type="entry name" value="Sigma2 domain of RNA polymerase sigma factors"/>
    <property type="match status" value="1"/>
</dbReference>
<protein>
    <submittedName>
        <fullName evidence="6">RNA polymerase sigma factor, sigma-70 family</fullName>
    </submittedName>
</protein>
<evidence type="ECO:0000313" key="6">
    <source>
        <dbReference type="EMBL" id="SMO59783.1"/>
    </source>
</evidence>
<dbReference type="AlphaFoldDB" id="A0A521CJZ3"/>
<keyword evidence="4" id="KW-0804">Transcription</keyword>
<proteinExistence type="predicted"/>
<evidence type="ECO:0000256" key="1">
    <source>
        <dbReference type="ARBA" id="ARBA00023015"/>
    </source>
</evidence>
<name>A0A521CJZ3_9BACT</name>
<dbReference type="SUPFAM" id="SSF88659">
    <property type="entry name" value="Sigma3 and sigma4 domains of RNA polymerase sigma factors"/>
    <property type="match status" value="1"/>
</dbReference>
<evidence type="ECO:0000313" key="7">
    <source>
        <dbReference type="Proteomes" id="UP000317315"/>
    </source>
</evidence>
<dbReference type="Gene3D" id="1.10.1740.10">
    <property type="match status" value="1"/>
</dbReference>
<keyword evidence="7" id="KW-1185">Reference proteome</keyword>
<dbReference type="Proteomes" id="UP000317315">
    <property type="component" value="Unassembled WGS sequence"/>
</dbReference>
<dbReference type="InterPro" id="IPR014284">
    <property type="entry name" value="RNA_pol_sigma-70_dom"/>
</dbReference>
<feature type="domain" description="RNA polymerase sigma-70 region 4" evidence="5">
    <location>
        <begin position="178"/>
        <end position="209"/>
    </location>
</feature>
<evidence type="ECO:0000259" key="5">
    <source>
        <dbReference type="Pfam" id="PF04545"/>
    </source>
</evidence>
<dbReference type="InterPro" id="IPR013324">
    <property type="entry name" value="RNA_pol_sigma_r3/r4-like"/>
</dbReference>
<evidence type="ECO:0000256" key="2">
    <source>
        <dbReference type="ARBA" id="ARBA00023082"/>
    </source>
</evidence>
<dbReference type="RefSeq" id="WP_142935616.1">
    <property type="nucleotide sequence ID" value="NZ_FXTM01000013.1"/>
</dbReference>
<keyword evidence="2" id="KW-0731">Sigma factor</keyword>
<keyword evidence="1" id="KW-0805">Transcription regulation</keyword>
<dbReference type="GO" id="GO:0016987">
    <property type="term" value="F:sigma factor activity"/>
    <property type="evidence" value="ECO:0007669"/>
    <property type="project" value="UniProtKB-KW"/>
</dbReference>
<evidence type="ECO:0000256" key="4">
    <source>
        <dbReference type="ARBA" id="ARBA00023163"/>
    </source>
</evidence>
<dbReference type="InterPro" id="IPR007630">
    <property type="entry name" value="RNA_pol_sigma70_r4"/>
</dbReference>
<dbReference type="GO" id="GO:0003677">
    <property type="term" value="F:DNA binding"/>
    <property type="evidence" value="ECO:0007669"/>
    <property type="project" value="UniProtKB-KW"/>
</dbReference>
<gene>
    <name evidence="6" type="ORF">SAMN06269117_11359</name>
</gene>
<dbReference type="NCBIfam" id="TIGR02937">
    <property type="entry name" value="sigma70-ECF"/>
    <property type="match status" value="1"/>
</dbReference>
<dbReference type="Pfam" id="PF04545">
    <property type="entry name" value="Sigma70_r4"/>
    <property type="match status" value="1"/>
</dbReference>
<keyword evidence="3" id="KW-0238">DNA-binding</keyword>
<dbReference type="InterPro" id="IPR013325">
    <property type="entry name" value="RNA_pol_sigma_r2"/>
</dbReference>
<evidence type="ECO:0000256" key="3">
    <source>
        <dbReference type="ARBA" id="ARBA00023125"/>
    </source>
</evidence>
<dbReference type="Gene3D" id="1.20.140.160">
    <property type="match status" value="1"/>
</dbReference>
<dbReference type="PANTHER" id="PTHR30385">
    <property type="entry name" value="SIGMA FACTOR F FLAGELLAR"/>
    <property type="match status" value="1"/>
</dbReference>
<organism evidence="6 7">
    <name type="scientific">Balnearium lithotrophicum</name>
    <dbReference type="NCBI Taxonomy" id="223788"/>
    <lineage>
        <taxon>Bacteria</taxon>
        <taxon>Pseudomonadati</taxon>
        <taxon>Aquificota</taxon>
        <taxon>Aquificia</taxon>
        <taxon>Desulfurobacteriales</taxon>
        <taxon>Desulfurobacteriaceae</taxon>
        <taxon>Balnearium</taxon>
    </lineage>
</organism>